<dbReference type="Gene3D" id="3.90.1580.10">
    <property type="entry name" value="paralog of FGE (formylglycine-generating enzyme)"/>
    <property type="match status" value="1"/>
</dbReference>
<name>A0AAD2B217_9RALS</name>
<dbReference type="InterPro" id="IPR005532">
    <property type="entry name" value="SUMF_dom"/>
</dbReference>
<evidence type="ECO:0000259" key="2">
    <source>
        <dbReference type="Pfam" id="PF03781"/>
    </source>
</evidence>
<gene>
    <name evidence="3" type="ORF">LMG18091_02843</name>
</gene>
<dbReference type="GO" id="GO:0120147">
    <property type="term" value="F:formylglycine-generating oxidase activity"/>
    <property type="evidence" value="ECO:0007669"/>
    <property type="project" value="UniProtKB-EC"/>
</dbReference>
<dbReference type="RefSeq" id="WP_316870290.1">
    <property type="nucleotide sequence ID" value="NZ_CATWAF010000004.1"/>
</dbReference>
<keyword evidence="3" id="KW-0560">Oxidoreductase</keyword>
<accession>A0AAD2B217</accession>
<organism evidence="3 4">
    <name type="scientific">Ralstonia wenshanensis</name>
    <dbReference type="NCBI Taxonomy" id="2842456"/>
    <lineage>
        <taxon>Bacteria</taxon>
        <taxon>Pseudomonadati</taxon>
        <taxon>Pseudomonadota</taxon>
        <taxon>Betaproteobacteria</taxon>
        <taxon>Burkholderiales</taxon>
        <taxon>Burkholderiaceae</taxon>
        <taxon>Ralstonia</taxon>
    </lineage>
</organism>
<dbReference type="Pfam" id="PF03781">
    <property type="entry name" value="FGE-sulfatase"/>
    <property type="match status" value="1"/>
</dbReference>
<feature type="chain" id="PRO_5042146476" evidence="1">
    <location>
        <begin position="29"/>
        <end position="311"/>
    </location>
</feature>
<feature type="signal peptide" evidence="1">
    <location>
        <begin position="1"/>
        <end position="28"/>
    </location>
</feature>
<comment type="caution">
    <text evidence="3">The sequence shown here is derived from an EMBL/GenBank/DDBJ whole genome shotgun (WGS) entry which is preliminary data.</text>
</comment>
<dbReference type="EC" id="1.8.3.7" evidence="3"/>
<dbReference type="InterPro" id="IPR016187">
    <property type="entry name" value="CTDL_fold"/>
</dbReference>
<dbReference type="PANTHER" id="PTHR23150">
    <property type="entry name" value="SULFATASE MODIFYING FACTOR 1, 2"/>
    <property type="match status" value="1"/>
</dbReference>
<evidence type="ECO:0000256" key="1">
    <source>
        <dbReference type="SAM" id="SignalP"/>
    </source>
</evidence>
<keyword evidence="1" id="KW-0732">Signal</keyword>
<feature type="domain" description="Sulfatase-modifying factor enzyme-like" evidence="2">
    <location>
        <begin position="45"/>
        <end position="302"/>
    </location>
</feature>
<reference evidence="3 4" key="1">
    <citation type="submission" date="2023-07" db="EMBL/GenBank/DDBJ databases">
        <authorList>
            <person name="Peeters C."/>
        </authorList>
    </citation>
    <scope>NUCLEOTIDE SEQUENCE [LARGE SCALE GENOMIC DNA]</scope>
    <source>
        <strain evidence="3 4">LMG 18091</strain>
    </source>
</reference>
<dbReference type="InterPro" id="IPR042095">
    <property type="entry name" value="SUMF_sf"/>
</dbReference>
<dbReference type="InterPro" id="IPR051043">
    <property type="entry name" value="Sulfatase_Mod_Factor_Kinase"/>
</dbReference>
<evidence type="ECO:0000313" key="3">
    <source>
        <dbReference type="EMBL" id="CAJ0699074.1"/>
    </source>
</evidence>
<keyword evidence="4" id="KW-1185">Reference proteome</keyword>
<dbReference type="Proteomes" id="UP001189915">
    <property type="component" value="Unassembled WGS sequence"/>
</dbReference>
<dbReference type="SUPFAM" id="SSF56436">
    <property type="entry name" value="C-type lectin-like"/>
    <property type="match status" value="1"/>
</dbReference>
<dbReference type="AlphaFoldDB" id="A0AAD2B217"/>
<evidence type="ECO:0000313" key="4">
    <source>
        <dbReference type="Proteomes" id="UP001189915"/>
    </source>
</evidence>
<dbReference type="PANTHER" id="PTHR23150:SF19">
    <property type="entry name" value="FORMYLGLYCINE-GENERATING ENZYME"/>
    <property type="match status" value="1"/>
</dbReference>
<sequence length="311" mass="34184">MPWLPTPPQTLRALTTAVALFAGSHAWALDASPEVLGLIQKTKSNLVFVKGGTFKMGDFGPEATPDKMPLVPSYGYGSPVHEVQLDGFSISKYKVTYADFDVYSDAEGKPHIATLPYEARLRRVPNVPAGVNWQEAKGYCTWLGKVSGLPFDLPTEAQWEYAARSRGRLVPYATDNGKYEEGRNVVSYAQRKALMSDGKSSAPKVYPIGKFPSNPLGLYDMTGNGTDWVNDWFSETYYEHSPRKNPLGPDSGTEKVMRGIEGDYVTGVAMYRQKAAPQMKPLLNDDGTVFSERHATTGFRCVVNSPAKIAP</sequence>
<proteinExistence type="predicted"/>
<dbReference type="EMBL" id="CATWAF010000004">
    <property type="protein sequence ID" value="CAJ0699074.1"/>
    <property type="molecule type" value="Genomic_DNA"/>
</dbReference>
<protein>
    <submittedName>
        <fullName evidence="3">Formylglycine-generating enzyme</fullName>
        <ecNumber evidence="3">1.8.3.7</ecNumber>
    </submittedName>
</protein>